<name>A0A2M4CDR1_9DIPT</name>
<protein>
    <submittedName>
        <fullName evidence="1">Putative secreted protein</fullName>
    </submittedName>
</protein>
<evidence type="ECO:0000313" key="1">
    <source>
        <dbReference type="EMBL" id="MBW63472.1"/>
    </source>
</evidence>
<organism evidence="1">
    <name type="scientific">Anopheles marajoara</name>
    <dbReference type="NCBI Taxonomy" id="58244"/>
    <lineage>
        <taxon>Eukaryota</taxon>
        <taxon>Metazoa</taxon>
        <taxon>Ecdysozoa</taxon>
        <taxon>Arthropoda</taxon>
        <taxon>Hexapoda</taxon>
        <taxon>Insecta</taxon>
        <taxon>Pterygota</taxon>
        <taxon>Neoptera</taxon>
        <taxon>Endopterygota</taxon>
        <taxon>Diptera</taxon>
        <taxon>Nematocera</taxon>
        <taxon>Culicoidea</taxon>
        <taxon>Culicidae</taxon>
        <taxon>Anophelinae</taxon>
        <taxon>Anopheles</taxon>
    </lineage>
</organism>
<accession>A0A2M4CDR1</accession>
<dbReference type="AlphaFoldDB" id="A0A2M4CDR1"/>
<dbReference type="PROSITE" id="PS51257">
    <property type="entry name" value="PROKAR_LIPOPROTEIN"/>
    <property type="match status" value="1"/>
</dbReference>
<proteinExistence type="predicted"/>
<dbReference type="EMBL" id="GGFJ01014331">
    <property type="protein sequence ID" value="MBW63472.1"/>
    <property type="molecule type" value="Transcribed_RNA"/>
</dbReference>
<sequence length="72" mass="7657">MPKVCTFSYVPLSLLACCPLGLSFCGKCIFLGSLITERGSNLGCILCRLFVFLPLSIKPINANSDLTGLSVS</sequence>
<reference evidence="1" key="1">
    <citation type="submission" date="2018-01" db="EMBL/GenBank/DDBJ databases">
        <title>An insight into the sialome of Amazonian anophelines.</title>
        <authorList>
            <person name="Ribeiro J.M."/>
            <person name="Scarpassa V."/>
            <person name="Calvo E."/>
        </authorList>
    </citation>
    <scope>NUCLEOTIDE SEQUENCE</scope>
    <source>
        <tissue evidence="1">Salivary glands</tissue>
    </source>
</reference>